<keyword evidence="10" id="KW-1185">Reference proteome</keyword>
<comment type="cofactor">
    <cofactor evidence="1">
        <name>heme</name>
        <dbReference type="ChEBI" id="CHEBI:30413"/>
    </cofactor>
</comment>
<reference evidence="9 10" key="1">
    <citation type="submission" date="2023-01" db="EMBL/GenBank/DDBJ databases">
        <title>Analysis of 21 Apiospora genomes using comparative genomics revels a genus with tremendous synthesis potential of carbohydrate active enzymes and secondary metabolites.</title>
        <authorList>
            <person name="Sorensen T."/>
        </authorList>
    </citation>
    <scope>NUCLEOTIDE SEQUENCE [LARGE SCALE GENOMIC DNA]</scope>
    <source>
        <strain evidence="9 10">CBS 135458</strain>
    </source>
</reference>
<dbReference type="RefSeq" id="XP_066720255.1">
    <property type="nucleotide sequence ID" value="XM_066854400.1"/>
</dbReference>
<proteinExistence type="inferred from homology"/>
<dbReference type="Gene3D" id="1.10.630.10">
    <property type="entry name" value="Cytochrome P450"/>
    <property type="match status" value="1"/>
</dbReference>
<evidence type="ECO:0008006" key="11">
    <source>
        <dbReference type="Google" id="ProtNLM"/>
    </source>
</evidence>
<keyword evidence="4 8" id="KW-0479">Metal-binding</keyword>
<evidence type="ECO:0000256" key="5">
    <source>
        <dbReference type="ARBA" id="ARBA00023002"/>
    </source>
</evidence>
<dbReference type="InterPro" id="IPR002401">
    <property type="entry name" value="Cyt_P450_E_grp-I"/>
</dbReference>
<evidence type="ECO:0000256" key="1">
    <source>
        <dbReference type="ARBA" id="ARBA00001971"/>
    </source>
</evidence>
<dbReference type="CDD" id="cd11062">
    <property type="entry name" value="CYP58-like"/>
    <property type="match status" value="1"/>
</dbReference>
<dbReference type="Proteomes" id="UP001480595">
    <property type="component" value="Unassembled WGS sequence"/>
</dbReference>
<dbReference type="InterPro" id="IPR001128">
    <property type="entry name" value="Cyt_P450"/>
</dbReference>
<dbReference type="PRINTS" id="PR00385">
    <property type="entry name" value="P450"/>
</dbReference>
<evidence type="ECO:0000256" key="3">
    <source>
        <dbReference type="ARBA" id="ARBA00022617"/>
    </source>
</evidence>
<dbReference type="InterPro" id="IPR036396">
    <property type="entry name" value="Cyt_P450_sf"/>
</dbReference>
<dbReference type="GeneID" id="92087463"/>
<evidence type="ECO:0000313" key="10">
    <source>
        <dbReference type="Proteomes" id="UP001480595"/>
    </source>
</evidence>
<evidence type="ECO:0000313" key="9">
    <source>
        <dbReference type="EMBL" id="KAK8079184.1"/>
    </source>
</evidence>
<keyword evidence="5 8" id="KW-0560">Oxidoreductase</keyword>
<keyword evidence="7 8" id="KW-0503">Monooxygenase</keyword>
<accession>A0ABR1W6S5</accession>
<evidence type="ECO:0000256" key="2">
    <source>
        <dbReference type="ARBA" id="ARBA00010617"/>
    </source>
</evidence>
<dbReference type="InterPro" id="IPR050121">
    <property type="entry name" value="Cytochrome_P450_monoxygenase"/>
</dbReference>
<evidence type="ECO:0000256" key="7">
    <source>
        <dbReference type="ARBA" id="ARBA00023033"/>
    </source>
</evidence>
<dbReference type="PANTHER" id="PTHR24305">
    <property type="entry name" value="CYTOCHROME P450"/>
    <property type="match status" value="1"/>
</dbReference>
<dbReference type="PROSITE" id="PS00086">
    <property type="entry name" value="CYTOCHROME_P450"/>
    <property type="match status" value="1"/>
</dbReference>
<keyword evidence="6 8" id="KW-0408">Iron</keyword>
<evidence type="ECO:0000256" key="4">
    <source>
        <dbReference type="ARBA" id="ARBA00022723"/>
    </source>
</evidence>
<comment type="caution">
    <text evidence="9">The sequence shown here is derived from an EMBL/GenBank/DDBJ whole genome shotgun (WGS) entry which is preliminary data.</text>
</comment>
<organism evidence="9 10">
    <name type="scientific">Apiospora phragmitis</name>
    <dbReference type="NCBI Taxonomy" id="2905665"/>
    <lineage>
        <taxon>Eukaryota</taxon>
        <taxon>Fungi</taxon>
        <taxon>Dikarya</taxon>
        <taxon>Ascomycota</taxon>
        <taxon>Pezizomycotina</taxon>
        <taxon>Sordariomycetes</taxon>
        <taxon>Xylariomycetidae</taxon>
        <taxon>Amphisphaeriales</taxon>
        <taxon>Apiosporaceae</taxon>
        <taxon>Apiospora</taxon>
    </lineage>
</organism>
<comment type="similarity">
    <text evidence="2 8">Belongs to the cytochrome P450 family.</text>
</comment>
<dbReference type="PRINTS" id="PR00463">
    <property type="entry name" value="EP450I"/>
</dbReference>
<dbReference type="Pfam" id="PF00067">
    <property type="entry name" value="p450"/>
    <property type="match status" value="1"/>
</dbReference>
<protein>
    <recommendedName>
        <fullName evidence="11">Cytochrome P450</fullName>
    </recommendedName>
</protein>
<evidence type="ECO:0000256" key="6">
    <source>
        <dbReference type="ARBA" id="ARBA00023004"/>
    </source>
</evidence>
<sequence length="535" mass="60390">MNKATLGSFELPCSSAGGAIALLLGAYLHYWVFKVVYRLYFHPLAKFPGPKLAGATYLYEAYYDLYPHKLRYLWQIEKLHQQYGPILRINPAHLHIHDPDFLDGIYSSGNRHKRNRDAWFYRSERDGPLGWSLFQTVEHDVHRLRRAALSPFFSKRNIHALEGLVLGKIDELVARLAAAHRTGEVVPLLHATGGPHHGHHLRLRDVRKLQQADWAGKELEAYSKLSQLGPFGRHFAWLSKMVLVMLPMSMVEKISPAAALIPRNRAFFKGLIQDALKGEGSTGKEKAPHRTIFQDIVQSNLPASEKAPARLSAEANLLQIAGTETTARTLAVLIFYLVYSPGVLDRLRSELKPYTEPGSVIHLADLEALPYFSAVVTEGIRICHVVSSRMPRYAPDEEIKYGEWVIPAGTPVSQSHYLHHTNPQIFPDPHEFKPQRWLDDPDLKIKYFMGFGRGTRICLGINFEVVPLAKNYVSLVYAELFLTVASVMTRFDIELFETIKSRDVDVVRDCIIGLPSPESPGIRVRIVKDKLAAAS</sequence>
<dbReference type="InterPro" id="IPR017972">
    <property type="entry name" value="Cyt_P450_CS"/>
</dbReference>
<name>A0ABR1W6S5_9PEZI</name>
<dbReference type="SUPFAM" id="SSF48264">
    <property type="entry name" value="Cytochrome P450"/>
    <property type="match status" value="1"/>
</dbReference>
<evidence type="ECO:0000256" key="8">
    <source>
        <dbReference type="RuleBase" id="RU000461"/>
    </source>
</evidence>
<dbReference type="PANTHER" id="PTHR24305:SF157">
    <property type="entry name" value="N-ACETYLTRYPTOPHAN 6-HYDROXYLASE IVOC-RELATED"/>
    <property type="match status" value="1"/>
</dbReference>
<dbReference type="EMBL" id="JAQQWL010000003">
    <property type="protein sequence ID" value="KAK8079184.1"/>
    <property type="molecule type" value="Genomic_DNA"/>
</dbReference>
<gene>
    <name evidence="9" type="ORF">PG994_002991</name>
</gene>
<keyword evidence="3 8" id="KW-0349">Heme</keyword>